<reference evidence="3" key="1">
    <citation type="submission" date="2017-08" db="EMBL/GenBank/DDBJ databases">
        <authorList>
            <person name="Polle J.E."/>
            <person name="Barry K."/>
            <person name="Cushman J."/>
            <person name="Schmutz J."/>
            <person name="Tran D."/>
            <person name="Hathwaick L.T."/>
            <person name="Yim W.C."/>
            <person name="Jenkins J."/>
            <person name="Mckie-Krisberg Z.M."/>
            <person name="Prochnik S."/>
            <person name="Lindquist E."/>
            <person name="Dockter R.B."/>
            <person name="Adam C."/>
            <person name="Molina H."/>
            <person name="Bunkerborg J."/>
            <person name="Jin E."/>
            <person name="Buchheim M."/>
            <person name="Magnuson J."/>
        </authorList>
    </citation>
    <scope>NUCLEOTIDE SEQUENCE</scope>
    <source>
        <strain evidence="3">CCAP 19/18</strain>
    </source>
</reference>
<keyword evidence="4" id="KW-1185">Reference proteome</keyword>
<dbReference type="PANTHER" id="PTHR14324">
    <property type="entry name" value="CONDENSIN-2 COMPLEX SUBUNIT H2"/>
    <property type="match status" value="1"/>
</dbReference>
<dbReference type="PANTHER" id="PTHR14324:SF3">
    <property type="entry name" value="CONDENSIN-2 COMPLEX SUBUNIT H2"/>
    <property type="match status" value="1"/>
</dbReference>
<dbReference type="InterPro" id="IPR009378">
    <property type="entry name" value="H2_N"/>
</dbReference>
<dbReference type="Proteomes" id="UP000815325">
    <property type="component" value="Unassembled WGS sequence"/>
</dbReference>
<proteinExistence type="predicted"/>
<evidence type="ECO:0000259" key="2">
    <source>
        <dbReference type="Pfam" id="PF06278"/>
    </source>
</evidence>
<feature type="region of interest" description="Disordered" evidence="1">
    <location>
        <begin position="214"/>
        <end position="256"/>
    </location>
</feature>
<comment type="caution">
    <text evidence="3">The sequence shown here is derived from an EMBL/GenBank/DDBJ whole genome shotgun (WGS) entry which is preliminary data.</text>
</comment>
<feature type="region of interest" description="Disordered" evidence="1">
    <location>
        <begin position="80"/>
        <end position="110"/>
    </location>
</feature>
<evidence type="ECO:0000313" key="3">
    <source>
        <dbReference type="EMBL" id="KAF5840391.1"/>
    </source>
</evidence>
<feature type="compositionally biased region" description="Acidic residues" evidence="1">
    <location>
        <begin position="233"/>
        <end position="254"/>
    </location>
</feature>
<dbReference type="EMBL" id="MU069515">
    <property type="protein sequence ID" value="KAF5840391.1"/>
    <property type="molecule type" value="Genomic_DNA"/>
</dbReference>
<name>A0ABQ7H0M1_DUNSA</name>
<evidence type="ECO:0000256" key="1">
    <source>
        <dbReference type="SAM" id="MobiDB-lite"/>
    </source>
</evidence>
<gene>
    <name evidence="3" type="ORF">DUNSADRAFT_16939</name>
</gene>
<protein>
    <recommendedName>
        <fullName evidence="2">Condensin II complex subunit H2 N-terminal domain-containing protein</fullName>
    </recommendedName>
</protein>
<accession>A0ABQ7H0M1</accession>
<evidence type="ECO:0000313" key="4">
    <source>
        <dbReference type="Proteomes" id="UP000815325"/>
    </source>
</evidence>
<organism evidence="3 4">
    <name type="scientific">Dunaliella salina</name>
    <name type="common">Green alga</name>
    <name type="synonym">Protococcus salinus</name>
    <dbReference type="NCBI Taxonomy" id="3046"/>
    <lineage>
        <taxon>Eukaryota</taxon>
        <taxon>Viridiplantae</taxon>
        <taxon>Chlorophyta</taxon>
        <taxon>core chlorophytes</taxon>
        <taxon>Chlorophyceae</taxon>
        <taxon>CS clade</taxon>
        <taxon>Chlamydomonadales</taxon>
        <taxon>Dunaliellaceae</taxon>
        <taxon>Dunaliella</taxon>
    </lineage>
</organism>
<sequence>MHAQKASRHYFLFADIANDLEEYLAHLNRTAFSFDGGPNLDFAEAALLIQSSACVYSKKVEYLHNLAYQALETVRCKKRPADGVEGGPEEGQEGGGPAQRGRNNDGDEDDSLEAFLTAGQDLKEAESKDLNLAREEDDSGAPGYVRAPAALLALEDQGGGGGDGDAGFYRLAQCHVHISGALFLDAMEADAYDAFLNSTGTGGAHAGVQAAMQQQLAGTSGQGGANATQNGNGDDDDDDDGGGGMGGDDDDDEVGLWKGRFHSRYGWW</sequence>
<feature type="domain" description="Condensin II complex subunit H2 N-terminal" evidence="2">
    <location>
        <begin position="15"/>
        <end position="85"/>
    </location>
</feature>
<dbReference type="Pfam" id="PF06278">
    <property type="entry name" value="CNDH2_N"/>
    <property type="match status" value="1"/>
</dbReference>
<dbReference type="InterPro" id="IPR031739">
    <property type="entry name" value="Ncaph2"/>
</dbReference>